<dbReference type="Pfam" id="PF20153">
    <property type="entry name" value="DUF6535"/>
    <property type="match status" value="1"/>
</dbReference>
<proteinExistence type="predicted"/>
<dbReference type="Proteomes" id="UP001362999">
    <property type="component" value="Unassembled WGS sequence"/>
</dbReference>
<evidence type="ECO:0000259" key="2">
    <source>
        <dbReference type="Pfam" id="PF20153"/>
    </source>
</evidence>
<organism evidence="3 4">
    <name type="scientific">Favolaschia claudopus</name>
    <dbReference type="NCBI Taxonomy" id="2862362"/>
    <lineage>
        <taxon>Eukaryota</taxon>
        <taxon>Fungi</taxon>
        <taxon>Dikarya</taxon>
        <taxon>Basidiomycota</taxon>
        <taxon>Agaricomycotina</taxon>
        <taxon>Agaricomycetes</taxon>
        <taxon>Agaricomycetidae</taxon>
        <taxon>Agaricales</taxon>
        <taxon>Marasmiineae</taxon>
        <taxon>Mycenaceae</taxon>
        <taxon>Favolaschia</taxon>
    </lineage>
</organism>
<feature type="domain" description="DUF6535" evidence="2">
    <location>
        <begin position="25"/>
        <end position="201"/>
    </location>
</feature>
<evidence type="ECO:0000313" key="4">
    <source>
        <dbReference type="Proteomes" id="UP001362999"/>
    </source>
</evidence>
<protein>
    <recommendedName>
        <fullName evidence="2">DUF6535 domain-containing protein</fullName>
    </recommendedName>
</protein>
<sequence>MRKAYASSARRGDSDSYDTEGAKLWSVYVSEAEKYDKALVDSWKSDMEGLLIFAGLFSAILTAFLIESYKTLTPDSGDDMKSLLIQISTQLSGIANGSSVGLPKAESFVPPTSSLVCNLLWFISLGLSLSCALLATLVEEWAQDFKYKTEMRSAPVIRARIFSYLYYGLKRFDMHAIVDIIPLLLHASLILFFTGLVAFLVPVNKAVMISVIIFLGIVVIAYMMLTVFPLFSHQSPYQTPLSAGLWRAIQLIQTLWRSASDRSTEPDSMVDAMNIAALEDSDHRMDRDCRALSWTLKSLSDDVELEPFLEGIVDALATTVHPRTPYDEPIRRLLQSREVRLLQRVDQFLGHSQSAVLLPATQIRRQLIAWKCLWAMAMIPVRRSSPLYINNADRIQLEPVPLDHLHFSPSAFTDGYSYSSGPPVVWEHELSTLAVLRMNLSITVMHTIENTLAFVKNQQQSSPGEIPSYIREPLRILASTCTLWHNPAPPSRWPVLANQTLKNLYFIANVFPYTDRVSGKFMTLVECLAALNSLHQEFIRLGREDYLDFMVHAARLESPPYLLDETKSAMRWCWLGWRKGVSPSIAAKCSNACNAVIDYQHTSYQHHVDNILATLLQLLSGFQKTNSTVSLPSNLSLYLSKPYFDRSKSAVFQDCDMWWLCSCLTMELTTKFPHVRSNSAEQILVAMWEVAAEMATGLPRRALKMVDTLSSPHSPTHPSRSMLAALCEMTEYHQTIHLIMGG</sequence>
<keyword evidence="1" id="KW-0472">Membrane</keyword>
<feature type="transmembrane region" description="Helical" evidence="1">
    <location>
        <begin position="49"/>
        <end position="66"/>
    </location>
</feature>
<evidence type="ECO:0000313" key="3">
    <source>
        <dbReference type="EMBL" id="KAK7013679.1"/>
    </source>
</evidence>
<dbReference type="AlphaFoldDB" id="A0AAW0AKF3"/>
<reference evidence="3 4" key="1">
    <citation type="journal article" date="2024" name="J Genomics">
        <title>Draft genome sequencing and assembly of Favolaschia claudopus CIRM-BRFM 2984 isolated from oak limbs.</title>
        <authorList>
            <person name="Navarro D."/>
            <person name="Drula E."/>
            <person name="Chaduli D."/>
            <person name="Cazenave R."/>
            <person name="Ahrendt S."/>
            <person name="Wang J."/>
            <person name="Lipzen A."/>
            <person name="Daum C."/>
            <person name="Barry K."/>
            <person name="Grigoriev I.V."/>
            <person name="Favel A."/>
            <person name="Rosso M.N."/>
            <person name="Martin F."/>
        </authorList>
    </citation>
    <scope>NUCLEOTIDE SEQUENCE [LARGE SCALE GENOMIC DNA]</scope>
    <source>
        <strain evidence="3 4">CIRM-BRFM 2984</strain>
    </source>
</reference>
<comment type="caution">
    <text evidence="3">The sequence shown here is derived from an EMBL/GenBank/DDBJ whole genome shotgun (WGS) entry which is preliminary data.</text>
</comment>
<dbReference type="EMBL" id="JAWWNJ010000058">
    <property type="protein sequence ID" value="KAK7013679.1"/>
    <property type="molecule type" value="Genomic_DNA"/>
</dbReference>
<evidence type="ECO:0000256" key="1">
    <source>
        <dbReference type="SAM" id="Phobius"/>
    </source>
</evidence>
<dbReference type="InterPro" id="IPR045338">
    <property type="entry name" value="DUF6535"/>
</dbReference>
<feature type="transmembrane region" description="Helical" evidence="1">
    <location>
        <begin position="207"/>
        <end position="231"/>
    </location>
</feature>
<accession>A0AAW0AKF3</accession>
<feature type="transmembrane region" description="Helical" evidence="1">
    <location>
        <begin position="119"/>
        <end position="138"/>
    </location>
</feature>
<keyword evidence="1" id="KW-0812">Transmembrane</keyword>
<gene>
    <name evidence="3" type="ORF">R3P38DRAFT_3206240</name>
</gene>
<keyword evidence="1" id="KW-1133">Transmembrane helix</keyword>
<feature type="transmembrane region" description="Helical" evidence="1">
    <location>
        <begin position="180"/>
        <end position="201"/>
    </location>
</feature>
<keyword evidence="4" id="KW-1185">Reference proteome</keyword>
<name>A0AAW0AKF3_9AGAR</name>